<dbReference type="OrthoDB" id="1158011at2759"/>
<dbReference type="GO" id="GO:0006493">
    <property type="term" value="P:protein O-linked glycosylation"/>
    <property type="evidence" value="ECO:0007669"/>
    <property type="project" value="TreeGrafter"/>
</dbReference>
<dbReference type="FunFam" id="3.90.550.50:FF:000018">
    <property type="entry name" value="Hexosyltransferase"/>
    <property type="match status" value="1"/>
</dbReference>
<dbReference type="GO" id="GO:0006024">
    <property type="term" value="P:glycosaminoglycan biosynthetic process"/>
    <property type="evidence" value="ECO:0007669"/>
    <property type="project" value="UniProtKB-ARBA"/>
</dbReference>
<evidence type="ECO:0000256" key="6">
    <source>
        <dbReference type="ARBA" id="ARBA00022676"/>
    </source>
</evidence>
<evidence type="ECO:0000256" key="12">
    <source>
        <dbReference type="ARBA" id="ARBA00023136"/>
    </source>
</evidence>
<dbReference type="PROSITE" id="PS51257">
    <property type="entry name" value="PROKAR_LIPOPROTEIN"/>
    <property type="match status" value="1"/>
</dbReference>
<proteinExistence type="inferred from homology"/>
<evidence type="ECO:0000256" key="4">
    <source>
        <dbReference type="ARBA" id="ARBA00005093"/>
    </source>
</evidence>
<keyword evidence="11 15" id="KW-0333">Golgi apparatus</keyword>
<keyword evidence="8 15" id="KW-0812">Transmembrane</keyword>
<keyword evidence="6 15" id="KW-0328">Glycosyltransferase</keyword>
<evidence type="ECO:0000256" key="5">
    <source>
        <dbReference type="ARBA" id="ARBA00008661"/>
    </source>
</evidence>
<evidence type="ECO:0000313" key="17">
    <source>
        <dbReference type="Proteomes" id="UP000475862"/>
    </source>
</evidence>
<evidence type="ECO:0000256" key="14">
    <source>
        <dbReference type="ARBA" id="ARBA00023211"/>
    </source>
</evidence>
<dbReference type="Gene3D" id="3.90.550.50">
    <property type="match status" value="1"/>
</dbReference>
<evidence type="ECO:0000256" key="11">
    <source>
        <dbReference type="ARBA" id="ARBA00023034"/>
    </source>
</evidence>
<keyword evidence="7" id="KW-0808">Transferase</keyword>
<comment type="similarity">
    <text evidence="5 15">Belongs to the glycosyltransferase 31 family.</text>
</comment>
<keyword evidence="13" id="KW-0325">Glycoprotein</keyword>
<keyword evidence="17" id="KW-1185">Reference proteome</keyword>
<accession>A0A6G0TUZ3</accession>
<gene>
    <name evidence="16" type="ORF">AGLY_006054</name>
</gene>
<evidence type="ECO:0000256" key="2">
    <source>
        <dbReference type="ARBA" id="ARBA00004323"/>
    </source>
</evidence>
<dbReference type="AlphaFoldDB" id="A0A6G0TUZ3"/>
<dbReference type="PANTHER" id="PTHR11214">
    <property type="entry name" value="BETA-1,3-N-ACETYLGLUCOSAMINYLTRANSFERASE"/>
    <property type="match status" value="1"/>
</dbReference>
<evidence type="ECO:0000256" key="15">
    <source>
        <dbReference type="RuleBase" id="RU363063"/>
    </source>
</evidence>
<comment type="subcellular location">
    <subcellularLocation>
        <location evidence="2 15">Golgi apparatus membrane</location>
        <topology evidence="2 15">Single-pass type II membrane protein</topology>
    </subcellularLocation>
</comment>
<evidence type="ECO:0000256" key="8">
    <source>
        <dbReference type="ARBA" id="ARBA00022692"/>
    </source>
</evidence>
<dbReference type="Proteomes" id="UP000475862">
    <property type="component" value="Unassembled WGS sequence"/>
</dbReference>
<dbReference type="GO" id="GO:0047220">
    <property type="term" value="F:galactosylxylosylprotein 3-beta-galactosyltransferase activity"/>
    <property type="evidence" value="ECO:0007669"/>
    <property type="project" value="TreeGrafter"/>
</dbReference>
<evidence type="ECO:0000256" key="9">
    <source>
        <dbReference type="ARBA" id="ARBA00022968"/>
    </source>
</evidence>
<comment type="pathway">
    <text evidence="4">Glycan metabolism; heparan sulfate biosynthesis.</text>
</comment>
<protein>
    <recommendedName>
        <fullName evidence="15">Hexosyltransferase</fullName>
        <ecNumber evidence="15">2.4.1.-</ecNumber>
    </recommendedName>
</protein>
<dbReference type="EMBL" id="VYZN01000017">
    <property type="protein sequence ID" value="KAE9538082.1"/>
    <property type="molecule type" value="Genomic_DNA"/>
</dbReference>
<evidence type="ECO:0000256" key="13">
    <source>
        <dbReference type="ARBA" id="ARBA00023180"/>
    </source>
</evidence>
<keyword evidence="14" id="KW-0464">Manganese</keyword>
<evidence type="ECO:0000256" key="3">
    <source>
        <dbReference type="ARBA" id="ARBA00004840"/>
    </source>
</evidence>
<evidence type="ECO:0000256" key="7">
    <source>
        <dbReference type="ARBA" id="ARBA00022679"/>
    </source>
</evidence>
<reference evidence="16 17" key="1">
    <citation type="submission" date="2019-08" db="EMBL/GenBank/DDBJ databases">
        <title>The genome of the soybean aphid Biotype 1, its phylome, world population structure and adaptation to the North American continent.</title>
        <authorList>
            <person name="Giordano R."/>
            <person name="Donthu R.K."/>
            <person name="Hernandez A.G."/>
            <person name="Wright C.L."/>
            <person name="Zimin A.V."/>
        </authorList>
    </citation>
    <scope>NUCLEOTIDE SEQUENCE [LARGE SCALE GENOMIC DNA]</scope>
    <source>
        <tissue evidence="16">Whole aphids</tissue>
    </source>
</reference>
<dbReference type="InterPro" id="IPR002659">
    <property type="entry name" value="Glyco_trans_31"/>
</dbReference>
<dbReference type="GO" id="GO:0000139">
    <property type="term" value="C:Golgi membrane"/>
    <property type="evidence" value="ECO:0007669"/>
    <property type="project" value="UniProtKB-SubCell"/>
</dbReference>
<sequence length="303" mass="35486">MLLHNKRLTYYFLASFSFILGCTLTLFVLHPIALKPNSSPNVHNIRLLVLVLSAVKNLNRRDAIRETWAQTKEDVKILFVVSKDKSLNAEKLVHEDLVEVDEKDEYKLLTHKIIASFSSVYHINFDYLLKCDDDSFVNMPSIVNELEHMPKKRFYWGYFDGSASIKRKGKFKETQWIACDRYLPYALGGGYVLSKDLIIYIVKNRDYLSLFASEDVSVGAWLSPLNITRKHDRRFDTEWYSRGCQNNYLVTHKQSPEMMRLHWSHIIRTGKMCDKEFKNMASYEYNWSVMPSKCCVRNLSLIP</sequence>
<feature type="transmembrane region" description="Helical" evidence="15">
    <location>
        <begin position="12"/>
        <end position="34"/>
    </location>
</feature>
<dbReference type="EC" id="2.4.1.-" evidence="15"/>
<keyword evidence="9 15" id="KW-0735">Signal-anchor</keyword>
<dbReference type="PANTHER" id="PTHR11214:SF3">
    <property type="entry name" value="BETA-1,3-GALACTOSYLTRANSFERASE 6"/>
    <property type="match status" value="1"/>
</dbReference>
<comment type="caution">
    <text evidence="16">The sequence shown here is derived from an EMBL/GenBank/DDBJ whole genome shotgun (WGS) entry which is preliminary data.</text>
</comment>
<evidence type="ECO:0000256" key="10">
    <source>
        <dbReference type="ARBA" id="ARBA00022989"/>
    </source>
</evidence>
<organism evidence="16 17">
    <name type="scientific">Aphis glycines</name>
    <name type="common">Soybean aphid</name>
    <dbReference type="NCBI Taxonomy" id="307491"/>
    <lineage>
        <taxon>Eukaryota</taxon>
        <taxon>Metazoa</taxon>
        <taxon>Ecdysozoa</taxon>
        <taxon>Arthropoda</taxon>
        <taxon>Hexapoda</taxon>
        <taxon>Insecta</taxon>
        <taxon>Pterygota</taxon>
        <taxon>Neoptera</taxon>
        <taxon>Paraneoptera</taxon>
        <taxon>Hemiptera</taxon>
        <taxon>Sternorrhyncha</taxon>
        <taxon>Aphidomorpha</taxon>
        <taxon>Aphidoidea</taxon>
        <taxon>Aphididae</taxon>
        <taxon>Aphidini</taxon>
        <taxon>Aphis</taxon>
        <taxon>Aphis</taxon>
    </lineage>
</organism>
<comment type="pathway">
    <text evidence="3">Glycan metabolism; chondroitin sulfate biosynthesis.</text>
</comment>
<comment type="cofactor">
    <cofactor evidence="1">
        <name>Mn(2+)</name>
        <dbReference type="ChEBI" id="CHEBI:29035"/>
    </cofactor>
</comment>
<evidence type="ECO:0000313" key="16">
    <source>
        <dbReference type="EMBL" id="KAE9538082.1"/>
    </source>
</evidence>
<keyword evidence="12 15" id="KW-0472">Membrane</keyword>
<evidence type="ECO:0000256" key="1">
    <source>
        <dbReference type="ARBA" id="ARBA00001936"/>
    </source>
</evidence>
<keyword evidence="10 15" id="KW-1133">Transmembrane helix</keyword>
<name>A0A6G0TUZ3_APHGL</name>
<dbReference type="Pfam" id="PF01762">
    <property type="entry name" value="Galactosyl_T"/>
    <property type="match status" value="1"/>
</dbReference>